<keyword evidence="4" id="KW-1185">Reference proteome</keyword>
<reference evidence="3 4" key="1">
    <citation type="journal article" date="2016" name="Genome Biol. Evol.">
        <title>Divergent and convergent evolution of fungal pathogenicity.</title>
        <authorList>
            <person name="Shang Y."/>
            <person name="Xiao G."/>
            <person name="Zheng P."/>
            <person name="Cen K."/>
            <person name="Zhan S."/>
            <person name="Wang C."/>
        </authorList>
    </citation>
    <scope>NUCLEOTIDE SEQUENCE [LARGE SCALE GENOMIC DNA]</scope>
    <source>
        <strain evidence="3 4">RCEF 2490</strain>
    </source>
</reference>
<gene>
    <name evidence="3" type="ORF">AAL_00958</name>
</gene>
<name>A0A166VBY8_9HYPO</name>
<feature type="transmembrane region" description="Helical" evidence="2">
    <location>
        <begin position="158"/>
        <end position="180"/>
    </location>
</feature>
<protein>
    <submittedName>
        <fullName evidence="3">Uncharacterized protein</fullName>
    </submittedName>
</protein>
<proteinExistence type="predicted"/>
<keyword evidence="2" id="KW-1133">Transmembrane helix</keyword>
<sequence>MPSITLPVITVPTLTTIPRICHYTKPCGLACSATQHHEHHHHHHHHLHLPTQLLSLLPGLPTGLPWPFNPTLLPNLPQPTAVRAPMAIEGQPPAEGAAGAKNNAVAEAEKAREGLSVRQVCGSPPQIGTPTPTGVASKNNSSNPQQSPPPPVPVRVSAAPGASAFSGLTLVMVIAVSIFCL</sequence>
<dbReference type="Proteomes" id="UP000078544">
    <property type="component" value="Unassembled WGS sequence"/>
</dbReference>
<evidence type="ECO:0000256" key="1">
    <source>
        <dbReference type="SAM" id="MobiDB-lite"/>
    </source>
</evidence>
<keyword evidence="2" id="KW-0472">Membrane</keyword>
<evidence type="ECO:0000313" key="4">
    <source>
        <dbReference type="Proteomes" id="UP000078544"/>
    </source>
</evidence>
<organism evidence="3 4">
    <name type="scientific">Moelleriella libera RCEF 2490</name>
    <dbReference type="NCBI Taxonomy" id="1081109"/>
    <lineage>
        <taxon>Eukaryota</taxon>
        <taxon>Fungi</taxon>
        <taxon>Dikarya</taxon>
        <taxon>Ascomycota</taxon>
        <taxon>Pezizomycotina</taxon>
        <taxon>Sordariomycetes</taxon>
        <taxon>Hypocreomycetidae</taxon>
        <taxon>Hypocreales</taxon>
        <taxon>Clavicipitaceae</taxon>
        <taxon>Moelleriella</taxon>
    </lineage>
</organism>
<accession>A0A166VBY8</accession>
<keyword evidence="2" id="KW-0812">Transmembrane</keyword>
<evidence type="ECO:0000313" key="3">
    <source>
        <dbReference type="EMBL" id="OAA33493.1"/>
    </source>
</evidence>
<dbReference type="AlphaFoldDB" id="A0A166VBY8"/>
<dbReference type="EMBL" id="AZGY01000001">
    <property type="protein sequence ID" value="OAA33493.1"/>
    <property type="molecule type" value="Genomic_DNA"/>
</dbReference>
<feature type="region of interest" description="Disordered" evidence="1">
    <location>
        <begin position="91"/>
        <end position="154"/>
    </location>
</feature>
<feature type="compositionally biased region" description="Low complexity" evidence="1">
    <location>
        <begin position="136"/>
        <end position="145"/>
    </location>
</feature>
<evidence type="ECO:0000256" key="2">
    <source>
        <dbReference type="SAM" id="Phobius"/>
    </source>
</evidence>
<feature type="compositionally biased region" description="Low complexity" evidence="1">
    <location>
        <begin position="91"/>
        <end position="106"/>
    </location>
</feature>
<comment type="caution">
    <text evidence="3">The sequence shown here is derived from an EMBL/GenBank/DDBJ whole genome shotgun (WGS) entry which is preliminary data.</text>
</comment>